<dbReference type="AlphaFoldDB" id="A0A4S8JBH7"/>
<evidence type="ECO:0000313" key="3">
    <source>
        <dbReference type="Proteomes" id="UP000317650"/>
    </source>
</evidence>
<dbReference type="EMBL" id="PYDT01000006">
    <property type="protein sequence ID" value="THU59088.1"/>
    <property type="molecule type" value="Genomic_DNA"/>
</dbReference>
<feature type="region of interest" description="Disordered" evidence="1">
    <location>
        <begin position="24"/>
        <end position="79"/>
    </location>
</feature>
<evidence type="ECO:0000313" key="2">
    <source>
        <dbReference type="EMBL" id="THU59088.1"/>
    </source>
</evidence>
<feature type="compositionally biased region" description="Basic and acidic residues" evidence="1">
    <location>
        <begin position="57"/>
        <end position="79"/>
    </location>
</feature>
<proteinExistence type="predicted"/>
<organism evidence="2 3">
    <name type="scientific">Musa balbisiana</name>
    <name type="common">Banana</name>
    <dbReference type="NCBI Taxonomy" id="52838"/>
    <lineage>
        <taxon>Eukaryota</taxon>
        <taxon>Viridiplantae</taxon>
        <taxon>Streptophyta</taxon>
        <taxon>Embryophyta</taxon>
        <taxon>Tracheophyta</taxon>
        <taxon>Spermatophyta</taxon>
        <taxon>Magnoliopsida</taxon>
        <taxon>Liliopsida</taxon>
        <taxon>Zingiberales</taxon>
        <taxon>Musaceae</taxon>
        <taxon>Musa</taxon>
    </lineage>
</organism>
<sequence>MKGTVIVLVEALQEERAIDVKNVIPSRPVETGDDKAGGSSGSLRRHSGAESTQQRCYNKEERWGSAGERNTRDAAAEGNKRWRRVVVEKTVALRRVGKIYRIDDLTTEKPW</sequence>
<evidence type="ECO:0000256" key="1">
    <source>
        <dbReference type="SAM" id="MobiDB-lite"/>
    </source>
</evidence>
<comment type="caution">
    <text evidence="2">The sequence shown here is derived from an EMBL/GenBank/DDBJ whole genome shotgun (WGS) entry which is preliminary data.</text>
</comment>
<protein>
    <submittedName>
        <fullName evidence="2">Uncharacterized protein</fullName>
    </submittedName>
</protein>
<dbReference type="Proteomes" id="UP000317650">
    <property type="component" value="Chromosome 3"/>
</dbReference>
<accession>A0A4S8JBH7</accession>
<keyword evidence="3" id="KW-1185">Reference proteome</keyword>
<reference evidence="2 3" key="1">
    <citation type="journal article" date="2019" name="Nat. Plants">
        <title>Genome sequencing of Musa balbisiana reveals subgenome evolution and function divergence in polyploid bananas.</title>
        <authorList>
            <person name="Yao X."/>
        </authorList>
    </citation>
    <scope>NUCLEOTIDE SEQUENCE [LARGE SCALE GENOMIC DNA]</scope>
    <source>
        <strain evidence="3">cv. DH-PKW</strain>
        <tissue evidence="2">Leaves</tissue>
    </source>
</reference>
<name>A0A4S8JBH7_MUSBA</name>
<gene>
    <name evidence="2" type="ORF">C4D60_Mb03t21300</name>
</gene>